<accession>A0A9N9GCE2</accession>
<sequence>MNYKSLIVLAALLAFAALVFAEEKRSADPEADNQKRDAEAYDYYSYYYPYSYGYKFGGHKRSAVADA</sequence>
<dbReference type="AlphaFoldDB" id="A0A9N9GCE2"/>
<organism evidence="2 3">
    <name type="scientific">Acaulospora morrowiae</name>
    <dbReference type="NCBI Taxonomy" id="94023"/>
    <lineage>
        <taxon>Eukaryota</taxon>
        <taxon>Fungi</taxon>
        <taxon>Fungi incertae sedis</taxon>
        <taxon>Mucoromycota</taxon>
        <taxon>Glomeromycotina</taxon>
        <taxon>Glomeromycetes</taxon>
        <taxon>Diversisporales</taxon>
        <taxon>Acaulosporaceae</taxon>
        <taxon>Acaulospora</taxon>
    </lineage>
</organism>
<reference evidence="2" key="1">
    <citation type="submission" date="2021-06" db="EMBL/GenBank/DDBJ databases">
        <authorList>
            <person name="Kallberg Y."/>
            <person name="Tangrot J."/>
            <person name="Rosling A."/>
        </authorList>
    </citation>
    <scope>NUCLEOTIDE SEQUENCE</scope>
    <source>
        <strain evidence="2">CL551</strain>
    </source>
</reference>
<gene>
    <name evidence="2" type="ORF">AMORRO_LOCUS7587</name>
</gene>
<keyword evidence="1" id="KW-0732">Signal</keyword>
<name>A0A9N9GCE2_9GLOM</name>
<comment type="caution">
    <text evidence="2">The sequence shown here is derived from an EMBL/GenBank/DDBJ whole genome shotgun (WGS) entry which is preliminary data.</text>
</comment>
<protein>
    <submittedName>
        <fullName evidence="2">4608_t:CDS:1</fullName>
    </submittedName>
</protein>
<evidence type="ECO:0000313" key="2">
    <source>
        <dbReference type="EMBL" id="CAG8596495.1"/>
    </source>
</evidence>
<evidence type="ECO:0000256" key="1">
    <source>
        <dbReference type="SAM" id="SignalP"/>
    </source>
</evidence>
<proteinExistence type="predicted"/>
<feature type="signal peptide" evidence="1">
    <location>
        <begin position="1"/>
        <end position="21"/>
    </location>
</feature>
<dbReference type="EMBL" id="CAJVPV010005819">
    <property type="protein sequence ID" value="CAG8596495.1"/>
    <property type="molecule type" value="Genomic_DNA"/>
</dbReference>
<feature type="chain" id="PRO_5040124573" evidence="1">
    <location>
        <begin position="22"/>
        <end position="67"/>
    </location>
</feature>
<evidence type="ECO:0000313" key="3">
    <source>
        <dbReference type="Proteomes" id="UP000789342"/>
    </source>
</evidence>
<keyword evidence="3" id="KW-1185">Reference proteome</keyword>
<dbReference type="Proteomes" id="UP000789342">
    <property type="component" value="Unassembled WGS sequence"/>
</dbReference>